<dbReference type="Gene3D" id="1.10.10.10">
    <property type="entry name" value="Winged helix-like DNA-binding domain superfamily/Winged helix DNA-binding domain"/>
    <property type="match status" value="1"/>
</dbReference>
<dbReference type="Gene3D" id="3.40.1410.10">
    <property type="entry name" value="Chorismate lyase-like"/>
    <property type="match status" value="1"/>
</dbReference>
<dbReference type="EMBL" id="FOHA01000002">
    <property type="protein sequence ID" value="SER61945.1"/>
    <property type="molecule type" value="Genomic_DNA"/>
</dbReference>
<dbReference type="GO" id="GO:0045892">
    <property type="term" value="P:negative regulation of DNA-templated transcription"/>
    <property type="evidence" value="ECO:0007669"/>
    <property type="project" value="TreeGrafter"/>
</dbReference>
<name>A0A1H9QP04_9LACT</name>
<dbReference type="SUPFAM" id="SSF46785">
    <property type="entry name" value="Winged helix' DNA-binding domain"/>
    <property type="match status" value="1"/>
</dbReference>
<dbReference type="Pfam" id="PF07702">
    <property type="entry name" value="UTRA"/>
    <property type="match status" value="1"/>
</dbReference>
<reference evidence="5 6" key="1">
    <citation type="submission" date="2016-10" db="EMBL/GenBank/DDBJ databases">
        <authorList>
            <person name="de Groot N.N."/>
        </authorList>
    </citation>
    <scope>NUCLEOTIDE SEQUENCE [LARGE SCALE GENOMIC DNA]</scope>
    <source>
        <strain evidence="5 6">DSM 13760</strain>
    </source>
</reference>
<dbReference type="InterPro" id="IPR050679">
    <property type="entry name" value="Bact_HTH_transcr_reg"/>
</dbReference>
<evidence type="ECO:0000313" key="5">
    <source>
        <dbReference type="EMBL" id="SER61945.1"/>
    </source>
</evidence>
<dbReference type="SUPFAM" id="SSF64288">
    <property type="entry name" value="Chorismate lyase-like"/>
    <property type="match status" value="1"/>
</dbReference>
<keyword evidence="2" id="KW-0238">DNA-binding</keyword>
<evidence type="ECO:0000256" key="3">
    <source>
        <dbReference type="ARBA" id="ARBA00023163"/>
    </source>
</evidence>
<organism evidence="5 6">
    <name type="scientific">Isobaculum melis</name>
    <dbReference type="NCBI Taxonomy" id="142588"/>
    <lineage>
        <taxon>Bacteria</taxon>
        <taxon>Bacillati</taxon>
        <taxon>Bacillota</taxon>
        <taxon>Bacilli</taxon>
        <taxon>Lactobacillales</taxon>
        <taxon>Carnobacteriaceae</taxon>
        <taxon>Isobaculum</taxon>
    </lineage>
</organism>
<dbReference type="InterPro" id="IPR011663">
    <property type="entry name" value="UTRA"/>
</dbReference>
<dbReference type="Proteomes" id="UP000198948">
    <property type="component" value="Unassembled WGS sequence"/>
</dbReference>
<dbReference type="PRINTS" id="PR00035">
    <property type="entry name" value="HTHGNTR"/>
</dbReference>
<sequence length="237" mass="27093">MSTTTPVYIQIHNTIRQEIEAGKWHVGDRIPSERELSIQFNVSRMTLRQAIQTLVDDGILERRVGSGTYVSPKKVTEQMTGIESFTDIMLSQGRVPSSKTVSYFIKPASVSEAERLKLANEELVLRMERIRYGDRIPICFEVAIIPYKFIQNLTKKEITTSLYKAVEKEVGRSIGKAEQTITAMLATEQISENLAIKKGSPLLRLRQITYLDSGEPFEYVSTQYVAERFQFYLEKNN</sequence>
<dbReference type="RefSeq" id="WP_092650058.1">
    <property type="nucleotide sequence ID" value="NZ_FOHA01000002.1"/>
</dbReference>
<keyword evidence="1" id="KW-0805">Transcription regulation</keyword>
<dbReference type="PANTHER" id="PTHR44846:SF1">
    <property type="entry name" value="MANNOSYL-D-GLYCERATE TRANSPORT_METABOLISM SYSTEM REPRESSOR MNGR-RELATED"/>
    <property type="match status" value="1"/>
</dbReference>
<dbReference type="InterPro" id="IPR036390">
    <property type="entry name" value="WH_DNA-bd_sf"/>
</dbReference>
<dbReference type="AlphaFoldDB" id="A0A1H9QP04"/>
<dbReference type="InterPro" id="IPR000524">
    <property type="entry name" value="Tscrpt_reg_HTH_GntR"/>
</dbReference>
<accession>A0A1H9QP04</accession>
<evidence type="ECO:0000256" key="1">
    <source>
        <dbReference type="ARBA" id="ARBA00023015"/>
    </source>
</evidence>
<dbReference type="SMART" id="SM00866">
    <property type="entry name" value="UTRA"/>
    <property type="match status" value="1"/>
</dbReference>
<gene>
    <name evidence="5" type="ORF">SAMN04488559_102182</name>
</gene>
<protein>
    <submittedName>
        <fullName evidence="5">Transcriptional regulator, GntR family</fullName>
    </submittedName>
</protein>
<evidence type="ECO:0000313" key="6">
    <source>
        <dbReference type="Proteomes" id="UP000198948"/>
    </source>
</evidence>
<dbReference type="InterPro" id="IPR036388">
    <property type="entry name" value="WH-like_DNA-bd_sf"/>
</dbReference>
<feature type="domain" description="HTH gntR-type" evidence="4">
    <location>
        <begin position="5"/>
        <end position="73"/>
    </location>
</feature>
<keyword evidence="3" id="KW-0804">Transcription</keyword>
<dbReference type="PROSITE" id="PS50949">
    <property type="entry name" value="HTH_GNTR"/>
    <property type="match status" value="1"/>
</dbReference>
<keyword evidence="6" id="KW-1185">Reference proteome</keyword>
<dbReference type="CDD" id="cd07377">
    <property type="entry name" value="WHTH_GntR"/>
    <property type="match status" value="1"/>
</dbReference>
<dbReference type="InterPro" id="IPR028978">
    <property type="entry name" value="Chorismate_lyase_/UTRA_dom_sf"/>
</dbReference>
<evidence type="ECO:0000256" key="2">
    <source>
        <dbReference type="ARBA" id="ARBA00023125"/>
    </source>
</evidence>
<dbReference type="FunFam" id="1.10.10.10:FF:000079">
    <property type="entry name" value="GntR family transcriptional regulator"/>
    <property type="match status" value="1"/>
</dbReference>
<evidence type="ECO:0000259" key="4">
    <source>
        <dbReference type="PROSITE" id="PS50949"/>
    </source>
</evidence>
<proteinExistence type="predicted"/>
<dbReference type="OrthoDB" id="9815017at2"/>
<dbReference type="GO" id="GO:0003700">
    <property type="term" value="F:DNA-binding transcription factor activity"/>
    <property type="evidence" value="ECO:0007669"/>
    <property type="project" value="InterPro"/>
</dbReference>
<dbReference type="GO" id="GO:0003677">
    <property type="term" value="F:DNA binding"/>
    <property type="evidence" value="ECO:0007669"/>
    <property type="project" value="UniProtKB-KW"/>
</dbReference>
<dbReference type="SMART" id="SM00345">
    <property type="entry name" value="HTH_GNTR"/>
    <property type="match status" value="1"/>
</dbReference>
<dbReference type="STRING" id="142588.SAMN04488559_102182"/>
<dbReference type="PANTHER" id="PTHR44846">
    <property type="entry name" value="MANNOSYL-D-GLYCERATE TRANSPORT/METABOLISM SYSTEM REPRESSOR MNGR-RELATED"/>
    <property type="match status" value="1"/>
</dbReference>
<dbReference type="Pfam" id="PF00392">
    <property type="entry name" value="GntR"/>
    <property type="match status" value="1"/>
</dbReference>